<evidence type="ECO:0000256" key="1">
    <source>
        <dbReference type="SAM" id="MobiDB-lite"/>
    </source>
</evidence>
<reference evidence="2 3" key="1">
    <citation type="submission" date="2016-02" db="EMBL/GenBank/DDBJ databases">
        <title>Genome analysis of coral dinoflagellate symbionts highlights evolutionary adaptations to a symbiotic lifestyle.</title>
        <authorList>
            <person name="Aranda M."/>
            <person name="Li Y."/>
            <person name="Liew Y.J."/>
            <person name="Baumgarten S."/>
            <person name="Simakov O."/>
            <person name="Wilson M."/>
            <person name="Piel J."/>
            <person name="Ashoor H."/>
            <person name="Bougouffa S."/>
            <person name="Bajic V.B."/>
            <person name="Ryu T."/>
            <person name="Ravasi T."/>
            <person name="Bayer T."/>
            <person name="Micklem G."/>
            <person name="Kim H."/>
            <person name="Bhak J."/>
            <person name="Lajeunesse T.C."/>
            <person name="Voolstra C.R."/>
        </authorList>
    </citation>
    <scope>NUCLEOTIDE SEQUENCE [LARGE SCALE GENOMIC DNA]</scope>
    <source>
        <strain evidence="2 3">CCMP2467</strain>
    </source>
</reference>
<keyword evidence="3" id="KW-1185">Reference proteome</keyword>
<accession>A0A1Q9ELD3</accession>
<feature type="region of interest" description="Disordered" evidence="1">
    <location>
        <begin position="167"/>
        <end position="264"/>
    </location>
</feature>
<name>A0A1Q9ELD3_SYMMI</name>
<organism evidence="2 3">
    <name type="scientific">Symbiodinium microadriaticum</name>
    <name type="common">Dinoflagellate</name>
    <name type="synonym">Zooxanthella microadriatica</name>
    <dbReference type="NCBI Taxonomy" id="2951"/>
    <lineage>
        <taxon>Eukaryota</taxon>
        <taxon>Sar</taxon>
        <taxon>Alveolata</taxon>
        <taxon>Dinophyceae</taxon>
        <taxon>Suessiales</taxon>
        <taxon>Symbiodiniaceae</taxon>
        <taxon>Symbiodinium</taxon>
    </lineage>
</organism>
<dbReference type="AlphaFoldDB" id="A0A1Q9ELD3"/>
<proteinExistence type="predicted"/>
<comment type="caution">
    <text evidence="2">The sequence shown here is derived from an EMBL/GenBank/DDBJ whole genome shotgun (WGS) entry which is preliminary data.</text>
</comment>
<sequence length="264" mass="28454">MLRKPSLPALSAAGRPRTEPAVLSVKAKPGEWAGQEELVVPAIYATGRPDTVTLCVGYAGLSEHESPPVRPALGTEYDFLELLYAKDQEGTVVQVVPYESEGITPAVFWTCSFQPPRGTTSLTPFAAFKLRGVWQGDPIEWDPSKGSQEMDWFATMPIEQRRLLAEPGRALAPQPSEVDSQTRPRREKEGEEWRLPRIGLVPPGSRMAAAPGGTQPRPPPAAGVGGDGGRAAIALSQSPGVPDARSQDYGPGGIRARFWDQTPH</sequence>
<gene>
    <name evidence="2" type="ORF">AK812_SmicGene8305</name>
</gene>
<dbReference type="Proteomes" id="UP000186817">
    <property type="component" value="Unassembled WGS sequence"/>
</dbReference>
<evidence type="ECO:0000313" key="3">
    <source>
        <dbReference type="Proteomes" id="UP000186817"/>
    </source>
</evidence>
<feature type="compositionally biased region" description="Basic and acidic residues" evidence="1">
    <location>
        <begin position="180"/>
        <end position="195"/>
    </location>
</feature>
<dbReference type="EMBL" id="LSRX01000122">
    <property type="protein sequence ID" value="OLQ08220.1"/>
    <property type="molecule type" value="Genomic_DNA"/>
</dbReference>
<protein>
    <submittedName>
        <fullName evidence="2">Uncharacterized protein</fullName>
    </submittedName>
</protein>
<evidence type="ECO:0000313" key="2">
    <source>
        <dbReference type="EMBL" id="OLQ08220.1"/>
    </source>
</evidence>